<evidence type="ECO:0000313" key="2">
    <source>
        <dbReference type="EMBL" id="AXT46717.1"/>
    </source>
</evidence>
<keyword evidence="3" id="KW-1185">Reference proteome</keyword>
<dbReference type="EMBL" id="CP031968">
    <property type="protein sequence ID" value="AXT46717.1"/>
    <property type="molecule type" value="Genomic_DNA"/>
</dbReference>
<name>A0AAD0RQK3_9NEIS</name>
<accession>A0AAD0RQK3</accession>
<evidence type="ECO:0000313" key="3">
    <source>
        <dbReference type="Proteomes" id="UP000259465"/>
    </source>
</evidence>
<evidence type="ECO:0000259" key="1">
    <source>
        <dbReference type="Pfam" id="PF13700"/>
    </source>
</evidence>
<dbReference type="InterPro" id="IPR025296">
    <property type="entry name" value="DUF4158"/>
</dbReference>
<dbReference type="AlphaFoldDB" id="A0AAD0RQK3"/>
<proteinExistence type="predicted"/>
<protein>
    <submittedName>
        <fullName evidence="2">DUF4158 domain-containing protein</fullName>
    </submittedName>
</protein>
<feature type="domain" description="DUF4158" evidence="1">
    <location>
        <begin position="6"/>
        <end position="169"/>
    </location>
</feature>
<dbReference type="GeneID" id="58560013"/>
<reference evidence="2 3" key="1">
    <citation type="submission" date="2018-08" db="EMBL/GenBank/DDBJ databases">
        <title>Complete genome sequence of JP2-74.</title>
        <authorList>
            <person name="Wu L."/>
        </authorList>
    </citation>
    <scope>NUCLEOTIDE SEQUENCE [LARGE SCALE GENOMIC DNA]</scope>
    <source>
        <strain evidence="2 3">JP2-74</strain>
    </source>
</reference>
<gene>
    <name evidence="2" type="ORF">D1345_11175</name>
</gene>
<dbReference type="RefSeq" id="WP_081574567.1">
    <property type="nucleotide sequence ID" value="NZ_CP031968.1"/>
</dbReference>
<organism evidence="2 3">
    <name type="scientific">Chromobacterium rhizoryzae</name>
    <dbReference type="NCBI Taxonomy" id="1778675"/>
    <lineage>
        <taxon>Bacteria</taxon>
        <taxon>Pseudomonadati</taxon>
        <taxon>Pseudomonadota</taxon>
        <taxon>Betaproteobacteria</taxon>
        <taxon>Neisseriales</taxon>
        <taxon>Chromobacteriaceae</taxon>
        <taxon>Chromobacterium</taxon>
    </lineage>
</organism>
<sequence length="378" mass="42237">MPRRPLLSPLERASLLEPPEDEYELDQLTAFSEQDFALIQQHRGSANRLGVAVLLCYLRHPGIALDEGCQPAPRLLRRVAAALGASESDWERYATRDQTRREHLVKLYSYLGLRPYRAEDGQAVLRHLTRLANQTDQALTLAQAMVSWLRERRIVLPSIGVIDRSCAAALTLGSRQVYARLNDALSSSQRERLDALLELREGGKLTTLAWLRLNSDRTRGAAPQLERLRVVEALALPTNLTQLVGPARMLELARTGDGMSCHDLAELEPQRRMATLVAIVLQARAALLRMLQNLEKLKAIDALSLPAGLQNLVSQQRMGKLATEGRQMKPKDLAKLEPRRRMATLLALVLELRAALVKEILDLRERLVGKSLEAGEFA</sequence>
<dbReference type="KEGG" id="crz:D1345_11175"/>
<dbReference type="Pfam" id="PF13700">
    <property type="entry name" value="DUF4158"/>
    <property type="match status" value="1"/>
</dbReference>
<dbReference type="Proteomes" id="UP000259465">
    <property type="component" value="Chromosome"/>
</dbReference>